<accession>A0A069PAY7</accession>
<dbReference type="PANTHER" id="PTHR45674:SF4">
    <property type="entry name" value="DNA LIGASE 1"/>
    <property type="match status" value="1"/>
</dbReference>
<feature type="compositionally biased region" description="Basic and acidic residues" evidence="3">
    <location>
        <begin position="182"/>
        <end position="191"/>
    </location>
</feature>
<dbReference type="InterPro" id="IPR012310">
    <property type="entry name" value="DNA_ligase_ATP-dep_cent"/>
</dbReference>
<dbReference type="CDD" id="cd07906">
    <property type="entry name" value="Adenylation_DNA_ligase_LigD_LigC"/>
    <property type="match status" value="1"/>
</dbReference>
<dbReference type="InterPro" id="IPR016059">
    <property type="entry name" value="DNA_ligase_ATP-dep_CS"/>
</dbReference>
<evidence type="ECO:0000259" key="4">
    <source>
        <dbReference type="PROSITE" id="PS50160"/>
    </source>
</evidence>
<organism evidence="5 6">
    <name type="scientific">Caballeronia glathei</name>
    <dbReference type="NCBI Taxonomy" id="60547"/>
    <lineage>
        <taxon>Bacteria</taxon>
        <taxon>Pseudomonadati</taxon>
        <taxon>Pseudomonadota</taxon>
        <taxon>Betaproteobacteria</taxon>
        <taxon>Burkholderiales</taxon>
        <taxon>Burkholderiaceae</taxon>
        <taxon>Caballeronia</taxon>
    </lineage>
</organism>
<dbReference type="EMBL" id="JFHC01000134">
    <property type="protein sequence ID" value="KDR37820.1"/>
    <property type="molecule type" value="Genomic_DNA"/>
</dbReference>
<evidence type="ECO:0000256" key="1">
    <source>
        <dbReference type="ARBA" id="ARBA00007572"/>
    </source>
</evidence>
<protein>
    <submittedName>
        <fullName evidence="5">DNA ligase</fullName>
    </submittedName>
</protein>
<comment type="similarity">
    <text evidence="1">Belongs to the ATP-dependent DNA ligase family.</text>
</comment>
<name>A0A069PAY7_9BURK</name>
<dbReference type="GO" id="GO:0006281">
    <property type="term" value="P:DNA repair"/>
    <property type="evidence" value="ECO:0007669"/>
    <property type="project" value="InterPro"/>
</dbReference>
<dbReference type="Pfam" id="PF01068">
    <property type="entry name" value="DNA_ligase_A_M"/>
    <property type="match status" value="1"/>
</dbReference>
<proteinExistence type="inferred from homology"/>
<dbReference type="PROSITE" id="PS00697">
    <property type="entry name" value="DNA_LIGASE_A1"/>
    <property type="match status" value="1"/>
</dbReference>
<feature type="region of interest" description="Disordered" evidence="3">
    <location>
        <begin position="182"/>
        <end position="215"/>
    </location>
</feature>
<dbReference type="Gene3D" id="3.30.470.30">
    <property type="entry name" value="DNA ligase/mRNA capping enzyme"/>
    <property type="match status" value="1"/>
</dbReference>
<sequence length="215" mass="24072">MLPTLAPSPFSHEDWLFELKYDGFRCLVRKVGSHIELISRRGNSFNRSFSDIIEAVMGVPGDFVWDAELTVDEPTGQSSLERLQWRALATWPMHVRAAAKQDPARLYVFDVLAAGGRDLRRLPLLERKKVLRDSFDNTGVLVNVAGVVAAGASVFEQAKADGFEGVIAKRLDSTYQRGRSNDWQDIKHAEYSRPTARSDGAAKPRRRSDNRRGSA</sequence>
<evidence type="ECO:0000313" key="6">
    <source>
        <dbReference type="Proteomes" id="UP000027466"/>
    </source>
</evidence>
<evidence type="ECO:0000313" key="5">
    <source>
        <dbReference type="EMBL" id="KDR37820.1"/>
    </source>
</evidence>
<dbReference type="Gene3D" id="3.30.1490.70">
    <property type="match status" value="1"/>
</dbReference>
<dbReference type="GO" id="GO:0006310">
    <property type="term" value="P:DNA recombination"/>
    <property type="evidence" value="ECO:0007669"/>
    <property type="project" value="InterPro"/>
</dbReference>
<comment type="caution">
    <text evidence="5">The sequence shown here is derived from an EMBL/GenBank/DDBJ whole genome shotgun (WGS) entry which is preliminary data.</text>
</comment>
<keyword evidence="2 5" id="KW-0436">Ligase</keyword>
<reference evidence="5 6" key="1">
    <citation type="submission" date="2014-03" db="EMBL/GenBank/DDBJ databases">
        <title>Draft Genome Sequences of Four Burkholderia Strains.</title>
        <authorList>
            <person name="Liu X.Y."/>
            <person name="Li C.X."/>
            <person name="Xu J.H."/>
        </authorList>
    </citation>
    <scope>NUCLEOTIDE SEQUENCE [LARGE SCALE GENOMIC DNA]</scope>
    <source>
        <strain evidence="5 6">DSM 50014</strain>
    </source>
</reference>
<feature type="domain" description="ATP-dependent DNA ligase family profile" evidence="4">
    <location>
        <begin position="97"/>
        <end position="187"/>
    </location>
</feature>
<evidence type="ECO:0000256" key="2">
    <source>
        <dbReference type="ARBA" id="ARBA00022598"/>
    </source>
</evidence>
<evidence type="ECO:0000256" key="3">
    <source>
        <dbReference type="SAM" id="MobiDB-lite"/>
    </source>
</evidence>
<dbReference type="GO" id="GO:0005524">
    <property type="term" value="F:ATP binding"/>
    <property type="evidence" value="ECO:0007669"/>
    <property type="project" value="InterPro"/>
</dbReference>
<gene>
    <name evidence="5" type="ORF">BG61_06890</name>
</gene>
<dbReference type="AlphaFoldDB" id="A0A069PAY7"/>
<dbReference type="Proteomes" id="UP000027466">
    <property type="component" value="Unassembled WGS sequence"/>
</dbReference>
<dbReference type="GO" id="GO:0003910">
    <property type="term" value="F:DNA ligase (ATP) activity"/>
    <property type="evidence" value="ECO:0007669"/>
    <property type="project" value="InterPro"/>
</dbReference>
<keyword evidence="6" id="KW-1185">Reference proteome</keyword>
<dbReference type="SUPFAM" id="SSF56091">
    <property type="entry name" value="DNA ligase/mRNA capping enzyme, catalytic domain"/>
    <property type="match status" value="1"/>
</dbReference>
<dbReference type="InterPro" id="IPR050191">
    <property type="entry name" value="ATP-dep_DNA_ligase"/>
</dbReference>
<dbReference type="PANTHER" id="PTHR45674">
    <property type="entry name" value="DNA LIGASE 1/3 FAMILY MEMBER"/>
    <property type="match status" value="1"/>
</dbReference>
<dbReference type="PROSITE" id="PS50160">
    <property type="entry name" value="DNA_LIGASE_A3"/>
    <property type="match status" value="1"/>
</dbReference>